<dbReference type="PROSITE" id="PS00163">
    <property type="entry name" value="FUMARATE_LYASES"/>
    <property type="match status" value="1"/>
</dbReference>
<dbReference type="GO" id="GO:0005739">
    <property type="term" value="C:mitochondrion"/>
    <property type="evidence" value="ECO:0007669"/>
    <property type="project" value="TreeGrafter"/>
</dbReference>
<name>A0A6A6C7R1_ZASCE</name>
<feature type="region of interest" description="Disordered" evidence="5">
    <location>
        <begin position="1"/>
        <end position="67"/>
    </location>
</feature>
<feature type="domain" description="Fumarase C C-terminal" evidence="7">
    <location>
        <begin position="467"/>
        <end position="519"/>
    </location>
</feature>
<dbReference type="InterPro" id="IPR008948">
    <property type="entry name" value="L-Aspartase-like"/>
</dbReference>
<dbReference type="OrthoDB" id="1738025at2759"/>
<feature type="domain" description="Fumarate lyase N-terminal" evidence="6">
    <location>
        <begin position="70"/>
        <end position="401"/>
    </location>
</feature>
<evidence type="ECO:0000313" key="9">
    <source>
        <dbReference type="Proteomes" id="UP000799537"/>
    </source>
</evidence>
<dbReference type="RefSeq" id="XP_033663177.1">
    <property type="nucleotide sequence ID" value="XM_033810730.1"/>
</dbReference>
<dbReference type="HAMAP" id="MF_00743">
    <property type="entry name" value="FumaraseC"/>
    <property type="match status" value="1"/>
</dbReference>
<dbReference type="Pfam" id="PF00206">
    <property type="entry name" value="Lyase_1"/>
    <property type="match status" value="1"/>
</dbReference>
<dbReference type="NCBIfam" id="TIGR00979">
    <property type="entry name" value="fumC_II"/>
    <property type="match status" value="1"/>
</dbReference>
<proteinExistence type="inferred from homology"/>
<evidence type="ECO:0000256" key="1">
    <source>
        <dbReference type="ARBA" id="ARBA00009084"/>
    </source>
</evidence>
<dbReference type="AlphaFoldDB" id="A0A6A6C7R1"/>
<dbReference type="PRINTS" id="PR00145">
    <property type="entry name" value="ARGSUCLYASE"/>
</dbReference>
<dbReference type="InterPro" id="IPR020557">
    <property type="entry name" value="Fumarate_lyase_CS"/>
</dbReference>
<comment type="similarity">
    <text evidence="1">Belongs to the class-II fumarase/aspartase family. Fumarase subfamily.</text>
</comment>
<dbReference type="PANTHER" id="PTHR11444">
    <property type="entry name" value="ASPARTATEAMMONIA/ARGININOSUCCINATE/ADENYLOSUCCINATE LYASE"/>
    <property type="match status" value="1"/>
</dbReference>
<evidence type="ECO:0000256" key="3">
    <source>
        <dbReference type="ARBA" id="ARBA00023239"/>
    </source>
</evidence>
<dbReference type="FunFam" id="1.10.275.10:FF:000001">
    <property type="entry name" value="Fumarate hydratase, mitochondrial"/>
    <property type="match status" value="1"/>
</dbReference>
<evidence type="ECO:0000313" key="8">
    <source>
        <dbReference type="EMBL" id="KAF2162288.1"/>
    </source>
</evidence>
<comment type="function">
    <text evidence="4">Catalyzes the reversible stereospecific interconversion of fumarate to L-malate. In mitochondrion, catalyzes the hydration of fumarate to L-malate in the tricarboxylic acid (TCA) cycle to facilitate a transition step in the production of energy in the form of NADH. In cytoplasm and nucleus, involved in DNA repair in response to DNA damage: following DNA double-strand breaks (DSBs), translocates from the cytosol to the nucleus and promotes DNA repair by catalyzing the dehydration of L-malate to fumarate.</text>
</comment>
<dbReference type="EMBL" id="ML993614">
    <property type="protein sequence ID" value="KAF2162288.1"/>
    <property type="molecule type" value="Genomic_DNA"/>
</dbReference>
<protein>
    <recommendedName>
        <fullName evidence="2">fumarate hydratase</fullName>
        <ecNumber evidence="2">4.2.1.2</ecNumber>
    </recommendedName>
</protein>
<dbReference type="Gene3D" id="1.10.275.10">
    <property type="entry name" value="Fumarase/aspartase (N-terminal domain)"/>
    <property type="match status" value="1"/>
</dbReference>
<dbReference type="InterPro" id="IPR022761">
    <property type="entry name" value="Fumarate_lyase_N"/>
</dbReference>
<dbReference type="GO" id="GO:0006106">
    <property type="term" value="P:fumarate metabolic process"/>
    <property type="evidence" value="ECO:0007669"/>
    <property type="project" value="InterPro"/>
</dbReference>
<dbReference type="SUPFAM" id="SSF48557">
    <property type="entry name" value="L-aspartase-like"/>
    <property type="match status" value="1"/>
</dbReference>
<evidence type="ECO:0000259" key="6">
    <source>
        <dbReference type="Pfam" id="PF00206"/>
    </source>
</evidence>
<accession>A0A6A6C7R1</accession>
<dbReference type="GO" id="GO:0006099">
    <property type="term" value="P:tricarboxylic acid cycle"/>
    <property type="evidence" value="ECO:0007669"/>
    <property type="project" value="InterPro"/>
</dbReference>
<evidence type="ECO:0000256" key="4">
    <source>
        <dbReference type="ARBA" id="ARBA00056821"/>
    </source>
</evidence>
<dbReference type="Pfam" id="PF10415">
    <property type="entry name" value="FumaraseC_C"/>
    <property type="match status" value="1"/>
</dbReference>
<dbReference type="Gene3D" id="1.10.40.30">
    <property type="entry name" value="Fumarase/aspartase (C-terminal domain)"/>
    <property type="match status" value="1"/>
</dbReference>
<dbReference type="Gene3D" id="1.20.200.10">
    <property type="entry name" value="Fumarase/aspartase (Central domain)"/>
    <property type="match status" value="1"/>
</dbReference>
<keyword evidence="9" id="KW-1185">Reference proteome</keyword>
<sequence>EGEKSLGQKATDTVSGSGGDATQQGESYLKQAQDDRRPPHRSPPLLTSTSPARTFTSTAKMGRKESDAFGEIEVDDKVYWGAQTQRSLGNFKINQPQDRMPPPIVRAFGILKGAAATVNMKFGLDPKVGQAIQQAAGEVASLKLVDHFPLVVWQTGSGTQSNMNANEVISNRAIEILGGQMGSKKPVHPNDHVNMSASSNDTFPTVMHIAAVLEFEEQLLPAIKNLKEALRHKAESFEKIIKIGRTHLQDATPLTLGQEFSGYVQQLEYGIERVESALPRLRLLAQGGTAVGTGINTFKGFAEDIAAEVTKTTGHQFHTAPNKFEALAAHDAIVEAHGQLNTLATSLYKIAQDIRFLGSGPRCGLGELNLPENEPGSSIMPGKVNPTQCESLTMVCCQVFGNQAAVTFAGSQGNFELNVFKPVMIRNLLHSSRLLTDSMNSFREHLVLGLEANEAKIASILKESLMLVTCLNPVIGYDMASKVAKNAHKKGITLKDSAMELNALSSEKFDEIVRPELMIAPK</sequence>
<evidence type="ECO:0000256" key="5">
    <source>
        <dbReference type="SAM" id="MobiDB-lite"/>
    </source>
</evidence>
<gene>
    <name evidence="8" type="ORF">M409DRAFT_37429</name>
</gene>
<feature type="compositionally biased region" description="Polar residues" evidence="5">
    <location>
        <begin position="45"/>
        <end position="59"/>
    </location>
</feature>
<feature type="non-terminal residue" evidence="8">
    <location>
        <position position="1"/>
    </location>
</feature>
<dbReference type="FunFam" id="1.10.40.30:FF:000002">
    <property type="entry name" value="Fumarate hydratase class II"/>
    <property type="match status" value="1"/>
</dbReference>
<dbReference type="InterPro" id="IPR000362">
    <property type="entry name" value="Fumarate_lyase_fam"/>
</dbReference>
<feature type="compositionally biased region" description="Polar residues" evidence="5">
    <location>
        <begin position="8"/>
        <end position="26"/>
    </location>
</feature>
<organism evidence="8 9">
    <name type="scientific">Zasmidium cellare ATCC 36951</name>
    <dbReference type="NCBI Taxonomy" id="1080233"/>
    <lineage>
        <taxon>Eukaryota</taxon>
        <taxon>Fungi</taxon>
        <taxon>Dikarya</taxon>
        <taxon>Ascomycota</taxon>
        <taxon>Pezizomycotina</taxon>
        <taxon>Dothideomycetes</taxon>
        <taxon>Dothideomycetidae</taxon>
        <taxon>Mycosphaerellales</taxon>
        <taxon>Mycosphaerellaceae</taxon>
        <taxon>Zasmidium</taxon>
    </lineage>
</organism>
<dbReference type="PRINTS" id="PR00149">
    <property type="entry name" value="FUMRATELYASE"/>
</dbReference>
<dbReference type="InterPro" id="IPR005677">
    <property type="entry name" value="Fum_hydII"/>
</dbReference>
<dbReference type="EC" id="4.2.1.2" evidence="2"/>
<evidence type="ECO:0000256" key="2">
    <source>
        <dbReference type="ARBA" id="ARBA00012921"/>
    </source>
</evidence>
<dbReference type="GO" id="GO:0006108">
    <property type="term" value="P:malate metabolic process"/>
    <property type="evidence" value="ECO:0007669"/>
    <property type="project" value="TreeGrafter"/>
</dbReference>
<dbReference type="InterPro" id="IPR018951">
    <property type="entry name" value="Fumarase_C_C"/>
</dbReference>
<dbReference type="InterPro" id="IPR024083">
    <property type="entry name" value="Fumarase/histidase_N"/>
</dbReference>
<dbReference type="GO" id="GO:0004333">
    <property type="term" value="F:fumarate hydratase activity"/>
    <property type="evidence" value="ECO:0007669"/>
    <property type="project" value="UniProtKB-EC"/>
</dbReference>
<dbReference type="PANTHER" id="PTHR11444:SF1">
    <property type="entry name" value="FUMARATE HYDRATASE, MITOCHONDRIAL"/>
    <property type="match status" value="1"/>
</dbReference>
<dbReference type="FunFam" id="1.20.200.10:FF:000001">
    <property type="entry name" value="Fumarate hydratase, mitochondrial"/>
    <property type="match status" value="1"/>
</dbReference>
<dbReference type="Proteomes" id="UP000799537">
    <property type="component" value="Unassembled WGS sequence"/>
</dbReference>
<evidence type="ECO:0000259" key="7">
    <source>
        <dbReference type="Pfam" id="PF10415"/>
    </source>
</evidence>
<keyword evidence="3" id="KW-0456">Lyase</keyword>
<dbReference type="CDD" id="cd01362">
    <property type="entry name" value="Fumarase_classII"/>
    <property type="match status" value="1"/>
</dbReference>
<reference evidence="8" key="1">
    <citation type="journal article" date="2020" name="Stud. Mycol.">
        <title>101 Dothideomycetes genomes: a test case for predicting lifestyles and emergence of pathogens.</title>
        <authorList>
            <person name="Haridas S."/>
            <person name="Albert R."/>
            <person name="Binder M."/>
            <person name="Bloem J."/>
            <person name="Labutti K."/>
            <person name="Salamov A."/>
            <person name="Andreopoulos B."/>
            <person name="Baker S."/>
            <person name="Barry K."/>
            <person name="Bills G."/>
            <person name="Bluhm B."/>
            <person name="Cannon C."/>
            <person name="Castanera R."/>
            <person name="Culley D."/>
            <person name="Daum C."/>
            <person name="Ezra D."/>
            <person name="Gonzalez J."/>
            <person name="Henrissat B."/>
            <person name="Kuo A."/>
            <person name="Liang C."/>
            <person name="Lipzen A."/>
            <person name="Lutzoni F."/>
            <person name="Magnuson J."/>
            <person name="Mondo S."/>
            <person name="Nolan M."/>
            <person name="Ohm R."/>
            <person name="Pangilinan J."/>
            <person name="Park H.-J."/>
            <person name="Ramirez L."/>
            <person name="Alfaro M."/>
            <person name="Sun H."/>
            <person name="Tritt A."/>
            <person name="Yoshinaga Y."/>
            <person name="Zwiers L.-H."/>
            <person name="Turgeon B."/>
            <person name="Goodwin S."/>
            <person name="Spatafora J."/>
            <person name="Crous P."/>
            <person name="Grigoriev I."/>
        </authorList>
    </citation>
    <scope>NUCLEOTIDE SEQUENCE</scope>
    <source>
        <strain evidence="8">ATCC 36951</strain>
    </source>
</reference>
<dbReference type="GeneID" id="54564002"/>